<evidence type="ECO:0000313" key="2">
    <source>
        <dbReference type="EMBL" id="AXP09381.1"/>
    </source>
</evidence>
<evidence type="ECO:0000313" key="5">
    <source>
        <dbReference type="Proteomes" id="UP000286095"/>
    </source>
</evidence>
<dbReference type="GeneID" id="44005258"/>
<dbReference type="OrthoDB" id="5361736at2"/>
<feature type="transmembrane region" description="Helical" evidence="1">
    <location>
        <begin position="20"/>
        <end position="39"/>
    </location>
</feature>
<protein>
    <submittedName>
        <fullName evidence="3">DUF2393 domain-containing protein</fullName>
    </submittedName>
</protein>
<accession>A0A424Z366</accession>
<feature type="transmembrane region" description="Helical" evidence="1">
    <location>
        <begin position="46"/>
        <end position="66"/>
    </location>
</feature>
<evidence type="ECO:0000313" key="3">
    <source>
        <dbReference type="EMBL" id="RQD88753.1"/>
    </source>
</evidence>
<dbReference type="Proteomes" id="UP000093205">
    <property type="component" value="Chromosome"/>
</dbReference>
<name>A0A424Z366_9BACT</name>
<dbReference type="KEGG" id="chw:A2J15_006915"/>
<keyword evidence="1" id="KW-0812">Transmembrane</keyword>
<organism evidence="3 5">
    <name type="scientific">Campylobacter hepaticus</name>
    <dbReference type="NCBI Taxonomy" id="1813019"/>
    <lineage>
        <taxon>Bacteria</taxon>
        <taxon>Pseudomonadati</taxon>
        <taxon>Campylobacterota</taxon>
        <taxon>Epsilonproteobacteria</taxon>
        <taxon>Campylobacterales</taxon>
        <taxon>Campylobacteraceae</taxon>
        <taxon>Campylobacter</taxon>
    </lineage>
</organism>
<dbReference type="Pfam" id="PF09624">
    <property type="entry name" value="DUF2393"/>
    <property type="match status" value="1"/>
</dbReference>
<keyword evidence="1" id="KW-1133">Transmembrane helix</keyword>
<dbReference type="Proteomes" id="UP000286095">
    <property type="component" value="Unassembled WGS sequence"/>
</dbReference>
<evidence type="ECO:0000256" key="1">
    <source>
        <dbReference type="SAM" id="Phobius"/>
    </source>
</evidence>
<keyword evidence="1" id="KW-0472">Membrane</keyword>
<dbReference type="RefSeq" id="WP_066777692.1">
    <property type="nucleotide sequence ID" value="NZ_CBCSFE010000004.1"/>
</dbReference>
<reference evidence="4 5" key="1">
    <citation type="submission" date="2018-08" db="EMBL/GenBank/DDBJ databases">
        <title>Survival mechanisms of Campylobacter hepaticus identified by genomic analysis and comparative transcriptomic analysis of in vivo and in vitro derived bacteria.</title>
        <authorList>
            <person name="Van T.T.H."/>
            <person name="Moore R.J."/>
        </authorList>
    </citation>
    <scope>NUCLEOTIDE SEQUENCE [LARGE SCALE GENOMIC DNA]</scope>
    <source>
        <strain evidence="3 5">54L</strain>
        <strain evidence="2 4">HV10</strain>
    </source>
</reference>
<proteinExistence type="predicted"/>
<dbReference type="EMBL" id="QURW01000001">
    <property type="protein sequence ID" value="RQD88753.1"/>
    <property type="molecule type" value="Genomic_DNA"/>
</dbReference>
<gene>
    <name evidence="2" type="ORF">A2J15_006915</name>
    <name evidence="3" type="ORF">DZD40_00690</name>
</gene>
<evidence type="ECO:0000313" key="4">
    <source>
        <dbReference type="Proteomes" id="UP000093205"/>
    </source>
</evidence>
<dbReference type="InterPro" id="IPR013417">
    <property type="entry name" value="CHP02588"/>
</dbReference>
<sequence>MEKLKEILLFYTTHLYLVDYMLILLVFFLFTCVLLLCVFLRHKPILALFIIAFNIITCFVVYTYGYKFIDHKVRSRQIAIMDEKIIQSSNALIVDFNITNTSKNNFQTCKITAKIFSNILANDDIIQKYKKQFIPFRQKSKEIKDLKKNSTQLQRIAFENFDDINHTVHLNSECF</sequence>
<keyword evidence="4" id="KW-1185">Reference proteome</keyword>
<dbReference type="EMBL" id="CP031611">
    <property type="protein sequence ID" value="AXP09381.1"/>
    <property type="molecule type" value="Genomic_DNA"/>
</dbReference>
<dbReference type="STRING" id="1813019.A2J15_01645"/>
<dbReference type="AlphaFoldDB" id="A0A424Z366"/>